<keyword evidence="2" id="KW-0472">Membrane</keyword>
<feature type="compositionally biased region" description="Polar residues" evidence="1">
    <location>
        <begin position="164"/>
        <end position="184"/>
    </location>
</feature>
<dbReference type="EMBL" id="VIIS01002167">
    <property type="protein sequence ID" value="KAF0287765.1"/>
    <property type="molecule type" value="Genomic_DNA"/>
</dbReference>
<feature type="compositionally biased region" description="Pro residues" evidence="1">
    <location>
        <begin position="188"/>
        <end position="199"/>
    </location>
</feature>
<keyword evidence="2" id="KW-1133">Transmembrane helix</keyword>
<feature type="transmembrane region" description="Helical" evidence="2">
    <location>
        <begin position="124"/>
        <end position="144"/>
    </location>
</feature>
<organism evidence="3 4">
    <name type="scientific">Amphibalanus amphitrite</name>
    <name type="common">Striped barnacle</name>
    <name type="synonym">Balanus amphitrite</name>
    <dbReference type="NCBI Taxonomy" id="1232801"/>
    <lineage>
        <taxon>Eukaryota</taxon>
        <taxon>Metazoa</taxon>
        <taxon>Ecdysozoa</taxon>
        <taxon>Arthropoda</taxon>
        <taxon>Crustacea</taxon>
        <taxon>Multicrustacea</taxon>
        <taxon>Cirripedia</taxon>
        <taxon>Thoracica</taxon>
        <taxon>Thoracicalcarea</taxon>
        <taxon>Balanomorpha</taxon>
        <taxon>Balanoidea</taxon>
        <taxon>Balanidae</taxon>
        <taxon>Amphibalaninae</taxon>
        <taxon>Amphibalanus</taxon>
    </lineage>
</organism>
<dbReference type="OrthoDB" id="6425771at2759"/>
<feature type="region of interest" description="Disordered" evidence="1">
    <location>
        <begin position="26"/>
        <end position="50"/>
    </location>
</feature>
<dbReference type="AlphaFoldDB" id="A0A6A4V2E1"/>
<name>A0A6A4V2E1_AMPAM</name>
<feature type="compositionally biased region" description="Polar residues" evidence="1">
    <location>
        <begin position="32"/>
        <end position="41"/>
    </location>
</feature>
<dbReference type="Proteomes" id="UP000440578">
    <property type="component" value="Unassembled WGS sequence"/>
</dbReference>
<sequence length="226" mass="23556">MSHQRVSLLGDGVMMPSVRGSIDSLLTGGDAVTSTPPSVTPSAGGGSRSATVFHGVDAQSERNSQASGKLVWERPETTDVTQYKTQALAAHRRWVRRNQVEDTNSAVLRKGQTGTCSGSAVANVILYVGFGMIGVGMIMTFVGLGERGRRQSGRELISAEQLRAVQSGQRPVTHRSSGTASGHSRTQRPPPASAGPPPVIRDAGPATVGWQCHVSSDTGAAATSNP</sequence>
<reference evidence="3 4" key="1">
    <citation type="submission" date="2019-07" db="EMBL/GenBank/DDBJ databases">
        <title>Draft genome assembly of a fouling barnacle, Amphibalanus amphitrite (Darwin, 1854): The first reference genome for Thecostraca.</title>
        <authorList>
            <person name="Kim W."/>
        </authorList>
    </citation>
    <scope>NUCLEOTIDE SEQUENCE [LARGE SCALE GENOMIC DNA]</scope>
    <source>
        <strain evidence="3">SNU_AA5</strain>
        <tissue evidence="3">Soma without cirri and trophi</tissue>
    </source>
</reference>
<comment type="caution">
    <text evidence="3">The sequence shown here is derived from an EMBL/GenBank/DDBJ whole genome shotgun (WGS) entry which is preliminary data.</text>
</comment>
<evidence type="ECO:0000256" key="2">
    <source>
        <dbReference type="SAM" id="Phobius"/>
    </source>
</evidence>
<evidence type="ECO:0000313" key="4">
    <source>
        <dbReference type="Proteomes" id="UP000440578"/>
    </source>
</evidence>
<accession>A0A6A4V2E1</accession>
<evidence type="ECO:0000313" key="3">
    <source>
        <dbReference type="EMBL" id="KAF0287765.1"/>
    </source>
</evidence>
<proteinExistence type="predicted"/>
<evidence type="ECO:0000256" key="1">
    <source>
        <dbReference type="SAM" id="MobiDB-lite"/>
    </source>
</evidence>
<protein>
    <submittedName>
        <fullName evidence="3">Uncharacterized protein</fullName>
    </submittedName>
</protein>
<feature type="region of interest" description="Disordered" evidence="1">
    <location>
        <begin position="162"/>
        <end position="205"/>
    </location>
</feature>
<keyword evidence="4" id="KW-1185">Reference proteome</keyword>
<keyword evidence="2" id="KW-0812">Transmembrane</keyword>
<gene>
    <name evidence="3" type="ORF">FJT64_013835</name>
</gene>